<organism evidence="7">
    <name type="scientific">Nakamurella sp. A5-74</name>
    <dbReference type="NCBI Taxonomy" id="3158264"/>
    <lineage>
        <taxon>Bacteria</taxon>
        <taxon>Bacillati</taxon>
        <taxon>Actinomycetota</taxon>
        <taxon>Actinomycetes</taxon>
        <taxon>Nakamurellales</taxon>
        <taxon>Nakamurellaceae</taxon>
        <taxon>Nakamurella</taxon>
    </lineage>
</organism>
<keyword evidence="3" id="KW-0378">Hydrolase</keyword>
<dbReference type="GO" id="GO:0004518">
    <property type="term" value="F:nuclease activity"/>
    <property type="evidence" value="ECO:0007669"/>
    <property type="project" value="UniProtKB-KW"/>
</dbReference>
<evidence type="ECO:0000259" key="6">
    <source>
        <dbReference type="Pfam" id="PF26343"/>
    </source>
</evidence>
<dbReference type="InterPro" id="IPR058652">
    <property type="entry name" value="VapC50_C"/>
</dbReference>
<proteinExistence type="predicted"/>
<gene>
    <name evidence="7" type="ORF">ABLG96_11070</name>
</gene>
<keyword evidence="1" id="KW-0540">Nuclease</keyword>
<dbReference type="Pfam" id="PF13470">
    <property type="entry name" value="PIN_3"/>
    <property type="match status" value="1"/>
</dbReference>
<evidence type="ECO:0000256" key="4">
    <source>
        <dbReference type="ARBA" id="ARBA00022842"/>
    </source>
</evidence>
<evidence type="ECO:0000313" key="7">
    <source>
        <dbReference type="EMBL" id="XCG61833.1"/>
    </source>
</evidence>
<evidence type="ECO:0000256" key="2">
    <source>
        <dbReference type="ARBA" id="ARBA00022723"/>
    </source>
</evidence>
<dbReference type="EMBL" id="CP159218">
    <property type="protein sequence ID" value="XCG61833.1"/>
    <property type="molecule type" value="Genomic_DNA"/>
</dbReference>
<evidence type="ECO:0000256" key="1">
    <source>
        <dbReference type="ARBA" id="ARBA00022722"/>
    </source>
</evidence>
<keyword evidence="4" id="KW-0460">Magnesium</keyword>
<evidence type="ECO:0000259" key="5">
    <source>
        <dbReference type="Pfam" id="PF13470"/>
    </source>
</evidence>
<dbReference type="InterPro" id="IPR002716">
    <property type="entry name" value="PIN_dom"/>
</dbReference>
<dbReference type="GO" id="GO:0016787">
    <property type="term" value="F:hydrolase activity"/>
    <property type="evidence" value="ECO:0007669"/>
    <property type="project" value="UniProtKB-KW"/>
</dbReference>
<name>A0AAU8DIN6_9ACTN</name>
<sequence>MLIPMPLADTLLHLAEGGHFEPTWSAELLDETRRNLGKLGVSPERAARRIELMQKAFPWAVAEPPVQLVDAMTVHEKDKHVAAAAAVVAGATHIVTENLKDFPVDALLPYGITVIHPDDFTLELFDADPVGVFEAVDQQRRRLRAPSVTVEQFHLALARNVPQFAAELSALAGAGETPPKQVTALDMPMPIEFKSPEELSEAFFPGGTPDALTPEGVVALWHASLVLFDHPESLEILRKLSYDPAHWGDYTAVPLMIEGHSLAQGRHPDLERPDFLCYFKLIETDVGGQVFAEYVIQDPILWVMLARHDVFDPWRVLAIGRQPWVDVPGDHGGPGSLAEGRGG</sequence>
<feature type="domain" description="VapC50 C-terminal" evidence="6">
    <location>
        <begin position="117"/>
        <end position="169"/>
    </location>
</feature>
<keyword evidence="2" id="KW-0479">Metal-binding</keyword>
<dbReference type="AlphaFoldDB" id="A0AAU8DIN6"/>
<feature type="domain" description="PIN" evidence="5">
    <location>
        <begin position="8"/>
        <end position="99"/>
    </location>
</feature>
<reference evidence="7" key="1">
    <citation type="submission" date="2024-05" db="EMBL/GenBank/DDBJ databases">
        <authorList>
            <person name="Cai S.Y."/>
            <person name="Jin L.M."/>
            <person name="Li H.R."/>
        </authorList>
    </citation>
    <scope>NUCLEOTIDE SEQUENCE</scope>
    <source>
        <strain evidence="7">A5-74</strain>
    </source>
</reference>
<evidence type="ECO:0000256" key="3">
    <source>
        <dbReference type="ARBA" id="ARBA00022801"/>
    </source>
</evidence>
<accession>A0AAU8DIN6</accession>
<dbReference type="RefSeq" id="WP_353647449.1">
    <property type="nucleotide sequence ID" value="NZ_CP159218.1"/>
</dbReference>
<dbReference type="Pfam" id="PF26343">
    <property type="entry name" value="VapC50_C"/>
    <property type="match status" value="1"/>
</dbReference>
<protein>
    <submittedName>
        <fullName evidence="7">PIN domain-containing protein</fullName>
    </submittedName>
</protein>
<dbReference type="GO" id="GO:0046872">
    <property type="term" value="F:metal ion binding"/>
    <property type="evidence" value="ECO:0007669"/>
    <property type="project" value="UniProtKB-KW"/>
</dbReference>